<dbReference type="GeneTree" id="ENSGT00940000161393"/>
<dbReference type="GO" id="GO:0005637">
    <property type="term" value="C:nuclear inner membrane"/>
    <property type="evidence" value="ECO:0007669"/>
    <property type="project" value="UniProtKB-SubCell"/>
</dbReference>
<dbReference type="PROSITE" id="PS51469">
    <property type="entry name" value="SUN"/>
    <property type="match status" value="1"/>
</dbReference>
<organism evidence="7 8">
    <name type="scientific">Salvator merianae</name>
    <name type="common">Argentine black and white tegu</name>
    <name type="synonym">Tupinambis merianae</name>
    <dbReference type="NCBI Taxonomy" id="96440"/>
    <lineage>
        <taxon>Eukaryota</taxon>
        <taxon>Metazoa</taxon>
        <taxon>Chordata</taxon>
        <taxon>Craniata</taxon>
        <taxon>Vertebrata</taxon>
        <taxon>Euteleostomi</taxon>
        <taxon>Lepidosauria</taxon>
        <taxon>Squamata</taxon>
        <taxon>Bifurcata</taxon>
        <taxon>Unidentata</taxon>
        <taxon>Episquamata</taxon>
        <taxon>Laterata</taxon>
        <taxon>Teiioidea</taxon>
        <taxon>Teiidae</taxon>
        <taxon>Salvator</taxon>
    </lineage>
</organism>
<dbReference type="Ensembl" id="ENSSMRT00000014633.1">
    <property type="protein sequence ID" value="ENSSMRP00000012562.1"/>
    <property type="gene ID" value="ENSSMRG00000009790.1"/>
</dbReference>
<keyword evidence="8" id="KW-1185">Reference proteome</keyword>
<accession>A0A8D0BSF9</accession>
<evidence type="ECO:0000313" key="8">
    <source>
        <dbReference type="Proteomes" id="UP000694421"/>
    </source>
</evidence>
<dbReference type="GO" id="GO:0034993">
    <property type="term" value="C:meiotic nuclear membrane microtubule tethering complex"/>
    <property type="evidence" value="ECO:0007669"/>
    <property type="project" value="Ensembl"/>
</dbReference>
<evidence type="ECO:0000256" key="3">
    <source>
        <dbReference type="ARBA" id="ARBA00023054"/>
    </source>
</evidence>
<dbReference type="InterPro" id="IPR012919">
    <property type="entry name" value="SUN_dom"/>
</dbReference>
<dbReference type="FunFam" id="2.60.120.260:FF:000009">
    <property type="entry name" value="SUN domain-containing protein 1 isoform X1"/>
    <property type="match status" value="1"/>
</dbReference>
<evidence type="ECO:0000256" key="1">
    <source>
        <dbReference type="ARBA" id="ARBA00022692"/>
    </source>
</evidence>
<keyword evidence="2" id="KW-1133">Transmembrane helix</keyword>
<dbReference type="Proteomes" id="UP000694421">
    <property type="component" value="Unplaced"/>
</dbReference>
<dbReference type="InterPro" id="IPR045119">
    <property type="entry name" value="SUN1-5"/>
</dbReference>
<evidence type="ECO:0000256" key="4">
    <source>
        <dbReference type="ARBA" id="ARBA00023136"/>
    </source>
</evidence>
<dbReference type="Pfam" id="PF07738">
    <property type="entry name" value="Sad1_UNC"/>
    <property type="match status" value="1"/>
</dbReference>
<evidence type="ECO:0000256" key="2">
    <source>
        <dbReference type="ARBA" id="ARBA00022989"/>
    </source>
</evidence>
<keyword evidence="4" id="KW-0472">Membrane</keyword>
<reference evidence="7" key="1">
    <citation type="submission" date="2025-08" db="UniProtKB">
        <authorList>
            <consortium name="Ensembl"/>
        </authorList>
    </citation>
    <scope>IDENTIFICATION</scope>
</reference>
<protein>
    <submittedName>
        <fullName evidence="7">Sad1 and UNC84 domain containing 3</fullName>
    </submittedName>
</protein>
<keyword evidence="1" id="KW-0812">Transmembrane</keyword>
<name>A0A8D0BSF9_SALMN</name>
<feature type="domain" description="SUN" evidence="6">
    <location>
        <begin position="57"/>
        <end position="223"/>
    </location>
</feature>
<dbReference type="OMA" id="MPDWAQK"/>
<comment type="subcellular location">
    <subcellularLocation>
        <location evidence="5">Nucleus inner membrane</location>
        <topology evidence="5">Single-pass type II membrane protein</topology>
    </subcellularLocation>
</comment>
<dbReference type="Gene3D" id="2.60.120.260">
    <property type="entry name" value="Galactose-binding domain-like"/>
    <property type="match status" value="1"/>
</dbReference>
<evidence type="ECO:0000256" key="5">
    <source>
        <dbReference type="ARBA" id="ARBA00037816"/>
    </source>
</evidence>
<dbReference type="AlphaFoldDB" id="A0A8D0BSF9"/>
<evidence type="ECO:0000259" key="6">
    <source>
        <dbReference type="PROSITE" id="PS51469"/>
    </source>
</evidence>
<evidence type="ECO:0000313" key="7">
    <source>
        <dbReference type="Ensembl" id="ENSSMRP00000012562.1"/>
    </source>
</evidence>
<sequence>GRQVEVALERVKQLCQSQKDIRLWMCLVSIEKMVNALIKKLDEDIVQMPDYALKSAGASIVQSRTTRSYRHDGGKYFWMSFIMLPFVKSPDVILQPNYHPGNCWSFPGNQGEAVIKLAKKIIPRSVTLEHISKKISPTGEISSVPKDFAVYVSIILGLRDEKEEEGMFLGQFLYDTEGELIQTFLLKNESPQFISHVKLKIVSNWGHPNYTCVYRFRVHGDPDCI</sequence>
<dbReference type="PANTHER" id="PTHR12911">
    <property type="entry name" value="SAD1/UNC-84-LIKE PROTEIN-RELATED"/>
    <property type="match status" value="1"/>
</dbReference>
<keyword evidence="3" id="KW-0175">Coiled coil</keyword>
<proteinExistence type="predicted"/>
<reference evidence="7" key="2">
    <citation type="submission" date="2025-09" db="UniProtKB">
        <authorList>
            <consortium name="Ensembl"/>
        </authorList>
    </citation>
    <scope>IDENTIFICATION</scope>
</reference>
<dbReference type="PANTHER" id="PTHR12911:SF24">
    <property type="entry name" value="SUN DOMAIN-CONTAINING PROTEIN 3"/>
    <property type="match status" value="1"/>
</dbReference>
<dbReference type="GO" id="GO:0043495">
    <property type="term" value="F:protein-membrane adaptor activity"/>
    <property type="evidence" value="ECO:0007669"/>
    <property type="project" value="TreeGrafter"/>
</dbReference>